<evidence type="ECO:0000313" key="3">
    <source>
        <dbReference type="Proteomes" id="UP001597135"/>
    </source>
</evidence>
<keyword evidence="1" id="KW-1133">Transmembrane helix</keyword>
<dbReference type="EMBL" id="JBHTMU010000016">
    <property type="protein sequence ID" value="MFD1342940.1"/>
    <property type="molecule type" value="Genomic_DNA"/>
</dbReference>
<organism evidence="2 3">
    <name type="scientific">Litorisediminicola beolgyonensis</name>
    <dbReference type="NCBI Taxonomy" id="1173614"/>
    <lineage>
        <taxon>Bacteria</taxon>
        <taxon>Pseudomonadati</taxon>
        <taxon>Pseudomonadota</taxon>
        <taxon>Alphaproteobacteria</taxon>
        <taxon>Rhodobacterales</taxon>
        <taxon>Paracoccaceae</taxon>
        <taxon>Litorisediminicola</taxon>
    </lineage>
</organism>
<protein>
    <submittedName>
        <fullName evidence="2">Uncharacterized protein</fullName>
    </submittedName>
</protein>
<gene>
    <name evidence="2" type="ORF">ACFQ4E_10955</name>
</gene>
<feature type="transmembrane region" description="Helical" evidence="1">
    <location>
        <begin position="27"/>
        <end position="46"/>
    </location>
</feature>
<proteinExistence type="predicted"/>
<comment type="caution">
    <text evidence="2">The sequence shown here is derived from an EMBL/GenBank/DDBJ whole genome shotgun (WGS) entry which is preliminary data.</text>
</comment>
<name>A0ABW3ZJL0_9RHOB</name>
<dbReference type="Proteomes" id="UP001597135">
    <property type="component" value="Unassembled WGS sequence"/>
</dbReference>
<accession>A0ABW3ZJL0</accession>
<keyword evidence="1" id="KW-0472">Membrane</keyword>
<feature type="transmembrane region" description="Helical" evidence="1">
    <location>
        <begin position="58"/>
        <end position="77"/>
    </location>
</feature>
<reference evidence="3" key="1">
    <citation type="journal article" date="2019" name="Int. J. Syst. Evol. Microbiol.">
        <title>The Global Catalogue of Microorganisms (GCM) 10K type strain sequencing project: providing services to taxonomists for standard genome sequencing and annotation.</title>
        <authorList>
            <consortium name="The Broad Institute Genomics Platform"/>
            <consortium name="The Broad Institute Genome Sequencing Center for Infectious Disease"/>
            <person name="Wu L."/>
            <person name="Ma J."/>
        </authorList>
    </citation>
    <scope>NUCLEOTIDE SEQUENCE [LARGE SCALE GENOMIC DNA]</scope>
    <source>
        <strain evidence="3">CCUG 62953</strain>
    </source>
</reference>
<sequence>MSLEEDPRGTPVFLERRSYRRRRLRDGLRLLPVLGLFIWLVPLLWARGGAEAPSSSSVLIYLFTGWAVLIVMARLFAARLARDAAEDSLAEAGGSEG</sequence>
<evidence type="ECO:0000256" key="1">
    <source>
        <dbReference type="SAM" id="Phobius"/>
    </source>
</evidence>
<dbReference type="RefSeq" id="WP_386803448.1">
    <property type="nucleotide sequence ID" value="NZ_JBHTMU010000016.1"/>
</dbReference>
<keyword evidence="3" id="KW-1185">Reference proteome</keyword>
<evidence type="ECO:0000313" key="2">
    <source>
        <dbReference type="EMBL" id="MFD1342940.1"/>
    </source>
</evidence>
<keyword evidence="1" id="KW-0812">Transmembrane</keyword>